<dbReference type="Proteomes" id="UP000287853">
    <property type="component" value="Unassembled WGS sequence"/>
</dbReference>
<name>A0A3S3UBH7_9BACT</name>
<proteinExistence type="predicted"/>
<organism evidence="1 2">
    <name type="scientific">Candidatus Electrothrix aarhusensis</name>
    <dbReference type="NCBI Taxonomy" id="1859131"/>
    <lineage>
        <taxon>Bacteria</taxon>
        <taxon>Pseudomonadati</taxon>
        <taxon>Thermodesulfobacteriota</taxon>
        <taxon>Desulfobulbia</taxon>
        <taxon>Desulfobulbales</taxon>
        <taxon>Desulfobulbaceae</taxon>
        <taxon>Candidatus Electrothrix</taxon>
    </lineage>
</organism>
<reference evidence="1 2" key="1">
    <citation type="submission" date="2017-01" db="EMBL/GenBank/DDBJ databases">
        <title>The cable genome- insights into the physiology and evolution of filamentous bacteria capable of sulfide oxidation via long distance electron transfer.</title>
        <authorList>
            <person name="Schreiber L."/>
            <person name="Bjerg J.T."/>
            <person name="Boggild A."/>
            <person name="Van De Vossenberg J."/>
            <person name="Meysman F."/>
            <person name="Nielsen L.P."/>
            <person name="Schramm A."/>
            <person name="Kjeldsen K.U."/>
        </authorList>
    </citation>
    <scope>NUCLEOTIDE SEQUENCE [LARGE SCALE GENOMIC DNA]</scope>
    <source>
        <strain evidence="1">MCF</strain>
    </source>
</reference>
<comment type="caution">
    <text evidence="1">The sequence shown here is derived from an EMBL/GenBank/DDBJ whole genome shotgun (WGS) entry which is preliminary data.</text>
</comment>
<gene>
    <name evidence="1" type="ORF">H206_05405</name>
</gene>
<protein>
    <submittedName>
        <fullName evidence="1">Uncharacterized protein</fullName>
    </submittedName>
</protein>
<accession>A0A3S3UBH7</accession>
<dbReference type="EMBL" id="MTKO01000010">
    <property type="protein sequence ID" value="RWX48013.1"/>
    <property type="molecule type" value="Genomic_DNA"/>
</dbReference>
<dbReference type="AlphaFoldDB" id="A0A3S3UBH7"/>
<evidence type="ECO:0000313" key="2">
    <source>
        <dbReference type="Proteomes" id="UP000287853"/>
    </source>
</evidence>
<evidence type="ECO:0000313" key="1">
    <source>
        <dbReference type="EMBL" id="RWX48013.1"/>
    </source>
</evidence>
<keyword evidence="2" id="KW-1185">Reference proteome</keyword>
<sequence>MLLSLCCLPCAASYDSSFSSLYFLSAGMPFTCLVP</sequence>